<evidence type="ECO:0000313" key="3">
    <source>
        <dbReference type="Proteomes" id="UP000198666"/>
    </source>
</evidence>
<dbReference type="Proteomes" id="UP000198666">
    <property type="component" value="Unassembled WGS sequence"/>
</dbReference>
<feature type="domain" description="Integron-associated effector binding protein" evidence="1">
    <location>
        <begin position="10"/>
        <end position="131"/>
    </location>
</feature>
<dbReference type="RefSeq" id="WP_093725775.1">
    <property type="nucleotide sequence ID" value="NZ_FMZB01000001.1"/>
</dbReference>
<reference evidence="3" key="1">
    <citation type="submission" date="2016-10" db="EMBL/GenBank/DDBJ databases">
        <authorList>
            <person name="Varghese N."/>
            <person name="Submissions S."/>
        </authorList>
    </citation>
    <scope>NUCLEOTIDE SEQUENCE [LARGE SCALE GENOMIC DNA]</scope>
    <source>
        <strain evidence="3">DSM 21620</strain>
    </source>
</reference>
<gene>
    <name evidence="2" type="ORF">SAMN05421663_101622</name>
</gene>
<sequence length="132" mass="15402">MRLTIINEVRTNNSKDEFSKQTIAKLWKAASTRLTNQEAIVYGVYHEYENDYKGDYTLSIATEDDTGESSIELPDNTKYEIFPVDTTKEQGIINTWKCIWKREDAGTLQRAYAYDFEKYHPNGEVEIYIAIR</sequence>
<dbReference type="InterPro" id="IPR011256">
    <property type="entry name" value="Reg_factor_effector_dom_sf"/>
</dbReference>
<name>A0A1G6JLG8_9BACI</name>
<dbReference type="PANTHER" id="PTHR36444">
    <property type="entry name" value="TRANSCRIPTIONAL REGULATOR PROTEIN YOBU-RELATED"/>
    <property type="match status" value="1"/>
</dbReference>
<dbReference type="AlphaFoldDB" id="A0A1G6JLG8"/>
<accession>A0A1G6JLG8</accession>
<dbReference type="InterPro" id="IPR053182">
    <property type="entry name" value="YobU-like_regulator"/>
</dbReference>
<dbReference type="PANTHER" id="PTHR36444:SF2">
    <property type="entry name" value="TRANSCRIPTIONAL REGULATOR PROTEIN YOBU-RELATED"/>
    <property type="match status" value="1"/>
</dbReference>
<keyword evidence="2" id="KW-0238">DNA-binding</keyword>
<keyword evidence="3" id="KW-1185">Reference proteome</keyword>
<dbReference type="OrthoDB" id="3173400at2"/>
<organism evidence="2 3">
    <name type="scientific">Terribacillus halophilus</name>
    <dbReference type="NCBI Taxonomy" id="361279"/>
    <lineage>
        <taxon>Bacteria</taxon>
        <taxon>Bacillati</taxon>
        <taxon>Bacillota</taxon>
        <taxon>Bacilli</taxon>
        <taxon>Bacillales</taxon>
        <taxon>Bacillaceae</taxon>
        <taxon>Terribacillus</taxon>
    </lineage>
</organism>
<dbReference type="InterPro" id="IPR029441">
    <property type="entry name" value="Cass2"/>
</dbReference>
<protein>
    <submittedName>
        <fullName evidence="2">Predicted transcriptional regulator YdeE, contains AraC-type DNA-binding domain</fullName>
    </submittedName>
</protein>
<dbReference type="Gene3D" id="3.20.80.10">
    <property type="entry name" value="Regulatory factor, effector binding domain"/>
    <property type="match status" value="1"/>
</dbReference>
<dbReference type="STRING" id="361279.SAMN05421663_101622"/>
<dbReference type="EMBL" id="FMZB01000001">
    <property type="protein sequence ID" value="SDC19275.1"/>
    <property type="molecule type" value="Genomic_DNA"/>
</dbReference>
<evidence type="ECO:0000313" key="2">
    <source>
        <dbReference type="EMBL" id="SDC19275.1"/>
    </source>
</evidence>
<proteinExistence type="predicted"/>
<evidence type="ECO:0000259" key="1">
    <source>
        <dbReference type="Pfam" id="PF14526"/>
    </source>
</evidence>
<dbReference type="Pfam" id="PF14526">
    <property type="entry name" value="Cass2"/>
    <property type="match status" value="1"/>
</dbReference>
<dbReference type="GO" id="GO:0003677">
    <property type="term" value="F:DNA binding"/>
    <property type="evidence" value="ECO:0007669"/>
    <property type="project" value="UniProtKB-KW"/>
</dbReference>
<dbReference type="SUPFAM" id="SSF55136">
    <property type="entry name" value="Probable bacterial effector-binding domain"/>
    <property type="match status" value="1"/>
</dbReference>